<comment type="caution">
    <text evidence="2">The sequence shown here is derived from an EMBL/GenBank/DDBJ whole genome shotgun (WGS) entry which is preliminary data.</text>
</comment>
<keyword evidence="3" id="KW-1185">Reference proteome</keyword>
<dbReference type="AlphaFoldDB" id="A0A5C4MTD4"/>
<reference evidence="2 3" key="1">
    <citation type="submission" date="2019-06" db="EMBL/GenBank/DDBJ databases">
        <title>YIM 131921 draft genome.</title>
        <authorList>
            <person name="Jiang L."/>
        </authorList>
    </citation>
    <scope>NUCLEOTIDE SEQUENCE [LARGE SCALE GENOMIC DNA]</scope>
    <source>
        <strain evidence="2 3">YIM 131921</strain>
    </source>
</reference>
<accession>A0A5C4MTD4</accession>
<dbReference type="RefSeq" id="WP_139077629.1">
    <property type="nucleotide sequence ID" value="NZ_VDFU01000016.1"/>
</dbReference>
<evidence type="ECO:0000256" key="1">
    <source>
        <dbReference type="SAM" id="MobiDB-lite"/>
    </source>
</evidence>
<proteinExistence type="predicted"/>
<sequence length="59" mass="6782">MGTGTAITCTDYVRHEDQRSQARWAYQKARRRTANLDREPLPPDAPDMSPVEARFSRFG</sequence>
<dbReference type="Proteomes" id="UP000305887">
    <property type="component" value="Unassembled WGS sequence"/>
</dbReference>
<gene>
    <name evidence="2" type="ORF">FHG66_13785</name>
</gene>
<feature type="region of interest" description="Disordered" evidence="1">
    <location>
        <begin position="31"/>
        <end position="59"/>
    </location>
</feature>
<organism evidence="2 3">
    <name type="scientific">Rubellimicrobium rubrum</name>
    <dbReference type="NCBI Taxonomy" id="2585369"/>
    <lineage>
        <taxon>Bacteria</taxon>
        <taxon>Pseudomonadati</taxon>
        <taxon>Pseudomonadota</taxon>
        <taxon>Alphaproteobacteria</taxon>
        <taxon>Rhodobacterales</taxon>
        <taxon>Roseobacteraceae</taxon>
        <taxon>Rubellimicrobium</taxon>
    </lineage>
</organism>
<name>A0A5C4MTD4_9RHOB</name>
<evidence type="ECO:0000313" key="3">
    <source>
        <dbReference type="Proteomes" id="UP000305887"/>
    </source>
</evidence>
<protein>
    <submittedName>
        <fullName evidence="2">Uncharacterized protein</fullName>
    </submittedName>
</protein>
<dbReference type="EMBL" id="VDFU01000016">
    <property type="protein sequence ID" value="TNC48605.1"/>
    <property type="molecule type" value="Genomic_DNA"/>
</dbReference>
<evidence type="ECO:0000313" key="2">
    <source>
        <dbReference type="EMBL" id="TNC48605.1"/>
    </source>
</evidence>